<proteinExistence type="predicted"/>
<evidence type="ECO:0000256" key="1">
    <source>
        <dbReference type="SAM" id="MobiDB-lite"/>
    </source>
</evidence>
<keyword evidence="4" id="KW-1185">Reference proteome</keyword>
<evidence type="ECO:0000313" key="4">
    <source>
        <dbReference type="Proteomes" id="UP000195105"/>
    </source>
</evidence>
<evidence type="ECO:0000259" key="2">
    <source>
        <dbReference type="Pfam" id="PF12902"/>
    </source>
</evidence>
<sequence>MTERELHASGLSPADVRWEVSVANLKAYHLTQQPGTASRHGSRWPATVTTDMQWSAPHRSTRRTRSCRLAVACRWARCNCSDPTRVFRSCACASHRRQVSCTAPGPGRPDGGYPELISDWNVLPVVLGDREQAEPSTARPVPLPAIAPKDLMSPEEVADELTTLAGVEHALCVEYLYAHYSLNAPLMPAPSADELTRRTFAAGQEISSVAVDEMRHLRWVNEALGMLGRARALTRARVIKRRTDHVVRLERLTPERLQWFVDVEAPSQTSGANPNDPGPTTIDGMYVQLHASVVNQLARFPEGDRLTHLIKLIIDEAGTTTAASGPSKNTWRASPRSSTASAGPPIRPAGRAVARPQRPVLRDGHRRAPGVFATAGQGRRRAHGTGPADDDQHPRDQPHAREPRSGPALHPAEPGRTRRRGRPCDGSRQRAACPGGRRGGLPGPRSHRLARRTGGPVDGHPASGRGR</sequence>
<dbReference type="Pfam" id="PF12902">
    <property type="entry name" value="Ferritin-like"/>
    <property type="match status" value="1"/>
</dbReference>
<gene>
    <name evidence="3" type="ORF">CA983_25040</name>
</gene>
<accession>A0A243RZD9</accession>
<protein>
    <recommendedName>
        <fullName evidence="2">Iminophenyl-pyruvate dimer synthase domain-containing protein</fullName>
    </recommendedName>
</protein>
<comment type="caution">
    <text evidence="3">The sequence shown here is derived from an EMBL/GenBank/DDBJ whole genome shotgun (WGS) entry which is preliminary data.</text>
</comment>
<dbReference type="Proteomes" id="UP000195105">
    <property type="component" value="Unassembled WGS sequence"/>
</dbReference>
<dbReference type="InterPro" id="IPR026820">
    <property type="entry name" value="VioB/RebD_dom"/>
</dbReference>
<dbReference type="EMBL" id="NGFN01000171">
    <property type="protein sequence ID" value="OUD00550.1"/>
    <property type="molecule type" value="Genomic_DNA"/>
</dbReference>
<feature type="compositionally biased region" description="Basic and acidic residues" evidence="1">
    <location>
        <begin position="390"/>
        <end position="404"/>
    </location>
</feature>
<feature type="region of interest" description="Disordered" evidence="1">
    <location>
        <begin position="320"/>
        <end position="467"/>
    </location>
</feature>
<dbReference type="AlphaFoldDB" id="A0A243RZD9"/>
<organism evidence="3 4">
    <name type="scientific">Streptomyces swartbergensis</name>
    <dbReference type="NCBI Taxonomy" id="487165"/>
    <lineage>
        <taxon>Bacteria</taxon>
        <taxon>Bacillati</taxon>
        <taxon>Actinomycetota</taxon>
        <taxon>Actinomycetes</taxon>
        <taxon>Kitasatosporales</taxon>
        <taxon>Streptomycetaceae</taxon>
        <taxon>Streptomyces</taxon>
    </lineage>
</organism>
<reference evidence="3 4" key="1">
    <citation type="submission" date="2017-05" db="EMBL/GenBank/DDBJ databases">
        <title>Biotechnological potential of actinobacteria isolated from South African environments.</title>
        <authorList>
            <person name="Le Roes-Hill M."/>
            <person name="Prins A."/>
            <person name="Durrell K.A."/>
        </authorList>
    </citation>
    <scope>NUCLEOTIDE SEQUENCE [LARGE SCALE GENOMIC DNA]</scope>
    <source>
        <strain evidence="3 4">HMC13</strain>
    </source>
</reference>
<dbReference type="Gene3D" id="1.20.1260.10">
    <property type="match status" value="1"/>
</dbReference>
<dbReference type="InterPro" id="IPR012347">
    <property type="entry name" value="Ferritin-like"/>
</dbReference>
<evidence type="ECO:0000313" key="3">
    <source>
        <dbReference type="EMBL" id="OUD00550.1"/>
    </source>
</evidence>
<feature type="domain" description="Iminophenyl-pyruvate dimer synthase" evidence="2">
    <location>
        <begin position="165"/>
        <end position="273"/>
    </location>
</feature>
<feature type="compositionally biased region" description="Polar residues" evidence="1">
    <location>
        <begin position="320"/>
        <end position="341"/>
    </location>
</feature>
<name>A0A243RZD9_9ACTN</name>